<dbReference type="Proteomes" id="UP001304429">
    <property type="component" value="Chromosome"/>
</dbReference>
<dbReference type="AlphaFoldDB" id="A0AAX4FHX4"/>
<accession>A0AAX4FHX4</accession>
<evidence type="ECO:0008006" key="3">
    <source>
        <dbReference type="Google" id="ProtNLM"/>
    </source>
</evidence>
<sequence length="239" mass="25508">MSTGTGCTDVDWGCEHSPMLGDTALSIVSCKVSVKDLSKLSAKLAETVVDTSWMAALDKGTQRAYKKTVEETSGILCEIFRSVPGSPVAEEFGELMVSMGSARALKSLLGHAEVPLAELWKPQRKQNEGFDFHTICGNGMLNFGEAKYSGNGSPHGLAISQVSNFIEADKHHRDYVHLSSICPGPSELLANDEFGVVAAFSINGKNHAAIMNNALSSAIDLSKKFGLKQIFLVGVSNDA</sequence>
<dbReference type="RefSeq" id="WP_146200112.1">
    <property type="nucleotide sequence ID" value="NZ_CP137532.1"/>
</dbReference>
<evidence type="ECO:0000313" key="1">
    <source>
        <dbReference type="EMBL" id="WOP56178.1"/>
    </source>
</evidence>
<name>A0AAX4FHX4_XANEU</name>
<proteinExistence type="predicted"/>
<gene>
    <name evidence="1" type="ORF">R5577_18640</name>
</gene>
<evidence type="ECO:0000313" key="2">
    <source>
        <dbReference type="Proteomes" id="UP001304429"/>
    </source>
</evidence>
<reference evidence="1" key="1">
    <citation type="submission" date="2023-10" db="EMBL/GenBank/DDBJ databases">
        <title>Comparative Genomic Analysis of Tomato Bacterial Spot Xanthomonads Reveals A New Lineage of Xanthomonas euvesicatoria.</title>
        <authorList>
            <person name="Huang C.-J."/>
            <person name="Wu T.-L."/>
            <person name="Wu Y.-L."/>
            <person name="Wang R.-S."/>
            <person name="Lin Y.-C."/>
        </authorList>
    </citation>
    <scope>NUCLEOTIDE SEQUENCE</scope>
    <source>
        <strain evidence="1">T0319-01</strain>
    </source>
</reference>
<organism evidence="1 2">
    <name type="scientific">Xanthomonas euvesicatoria</name>
    <dbReference type="NCBI Taxonomy" id="456327"/>
    <lineage>
        <taxon>Bacteria</taxon>
        <taxon>Pseudomonadati</taxon>
        <taxon>Pseudomonadota</taxon>
        <taxon>Gammaproteobacteria</taxon>
        <taxon>Lysobacterales</taxon>
        <taxon>Lysobacteraceae</taxon>
        <taxon>Xanthomonas</taxon>
    </lineage>
</organism>
<dbReference type="EMBL" id="CP137539">
    <property type="protein sequence ID" value="WOP56178.1"/>
    <property type="molecule type" value="Genomic_DNA"/>
</dbReference>
<protein>
    <recommendedName>
        <fullName evidence="3">DUF1837 domain-containing protein</fullName>
    </recommendedName>
</protein>